<keyword evidence="1" id="KW-0234">DNA repair</keyword>
<dbReference type="InterPro" id="IPR010285">
    <property type="entry name" value="DNA_helicase_pif1-like_DEAD"/>
</dbReference>
<dbReference type="InterPro" id="IPR049163">
    <property type="entry name" value="Pif1-like_2B_dom"/>
</dbReference>
<dbReference type="EMBL" id="SZYD01000013">
    <property type="protein sequence ID" value="KAD4385908.1"/>
    <property type="molecule type" value="Genomic_DNA"/>
</dbReference>
<name>A0A5N6N9C3_9ASTR</name>
<dbReference type="Pfam" id="PF21530">
    <property type="entry name" value="Pif1_2B_dom"/>
    <property type="match status" value="1"/>
</dbReference>
<dbReference type="SUPFAM" id="SSF52540">
    <property type="entry name" value="P-loop containing nucleoside triphosphate hydrolases"/>
    <property type="match status" value="2"/>
</dbReference>
<dbReference type="GO" id="GO:0016887">
    <property type="term" value="F:ATP hydrolysis activity"/>
    <property type="evidence" value="ECO:0007669"/>
    <property type="project" value="RHEA"/>
</dbReference>
<dbReference type="GO" id="GO:0006310">
    <property type="term" value="P:DNA recombination"/>
    <property type="evidence" value="ECO:0007669"/>
    <property type="project" value="UniProtKB-KW"/>
</dbReference>
<evidence type="ECO:0000256" key="1">
    <source>
        <dbReference type="RuleBase" id="RU363044"/>
    </source>
</evidence>
<dbReference type="FunFam" id="3.40.50.300:FF:002884">
    <property type="entry name" value="ATP-dependent DNA helicase"/>
    <property type="match status" value="1"/>
</dbReference>
<evidence type="ECO:0000313" key="6">
    <source>
        <dbReference type="Proteomes" id="UP000326396"/>
    </source>
</evidence>
<feature type="domain" description="DNA helicase Pif1-like DEAD-box helicase" evidence="3">
    <location>
        <begin position="63"/>
        <end position="268"/>
    </location>
</feature>
<reference evidence="5 6" key="1">
    <citation type="submission" date="2019-05" db="EMBL/GenBank/DDBJ databases">
        <title>Mikania micrantha, genome provides insights into the molecular mechanism of rapid growth.</title>
        <authorList>
            <person name="Liu B."/>
        </authorList>
    </citation>
    <scope>NUCLEOTIDE SEQUENCE [LARGE SCALE GENOMIC DNA]</scope>
    <source>
        <strain evidence="5">NLD-2019</strain>
        <tissue evidence="5">Leaf</tissue>
    </source>
</reference>
<keyword evidence="1" id="KW-0378">Hydrolase</keyword>
<comment type="catalytic activity">
    <reaction evidence="1">
        <text>ATP + H2O = ADP + phosphate + H(+)</text>
        <dbReference type="Rhea" id="RHEA:13065"/>
        <dbReference type="ChEBI" id="CHEBI:15377"/>
        <dbReference type="ChEBI" id="CHEBI:15378"/>
        <dbReference type="ChEBI" id="CHEBI:30616"/>
        <dbReference type="ChEBI" id="CHEBI:43474"/>
        <dbReference type="ChEBI" id="CHEBI:456216"/>
        <dbReference type="EC" id="5.6.2.3"/>
    </reaction>
</comment>
<organism evidence="5 6">
    <name type="scientific">Mikania micrantha</name>
    <name type="common">bitter vine</name>
    <dbReference type="NCBI Taxonomy" id="192012"/>
    <lineage>
        <taxon>Eukaryota</taxon>
        <taxon>Viridiplantae</taxon>
        <taxon>Streptophyta</taxon>
        <taxon>Embryophyta</taxon>
        <taxon>Tracheophyta</taxon>
        <taxon>Spermatophyta</taxon>
        <taxon>Magnoliopsida</taxon>
        <taxon>eudicotyledons</taxon>
        <taxon>Gunneridae</taxon>
        <taxon>Pentapetalae</taxon>
        <taxon>asterids</taxon>
        <taxon>campanulids</taxon>
        <taxon>Asterales</taxon>
        <taxon>Asteraceae</taxon>
        <taxon>Asteroideae</taxon>
        <taxon>Heliantheae alliance</taxon>
        <taxon>Eupatorieae</taxon>
        <taxon>Mikania</taxon>
    </lineage>
</organism>
<evidence type="ECO:0000259" key="4">
    <source>
        <dbReference type="Pfam" id="PF21530"/>
    </source>
</evidence>
<keyword evidence="1" id="KW-0233">DNA recombination</keyword>
<dbReference type="PANTHER" id="PTHR10492:SF94">
    <property type="entry name" value="ATP-DEPENDENT DNA HELICASE"/>
    <property type="match status" value="1"/>
</dbReference>
<dbReference type="Pfam" id="PF05970">
    <property type="entry name" value="PIF1"/>
    <property type="match status" value="1"/>
</dbReference>
<feature type="region of interest" description="Disordered" evidence="2">
    <location>
        <begin position="545"/>
        <end position="614"/>
    </location>
</feature>
<dbReference type="PANTHER" id="PTHR10492">
    <property type="match status" value="1"/>
</dbReference>
<proteinExistence type="inferred from homology"/>
<dbReference type="InterPro" id="IPR027417">
    <property type="entry name" value="P-loop_NTPase"/>
</dbReference>
<keyword evidence="1" id="KW-0067">ATP-binding</keyword>
<dbReference type="Gene3D" id="3.40.50.300">
    <property type="entry name" value="P-loop containing nucleotide triphosphate hydrolases"/>
    <property type="match status" value="1"/>
</dbReference>
<gene>
    <name evidence="5" type="ORF">E3N88_26077</name>
</gene>
<dbReference type="CDD" id="cd18809">
    <property type="entry name" value="SF1_C_RecD"/>
    <property type="match status" value="1"/>
</dbReference>
<dbReference type="GO" id="GO:0005524">
    <property type="term" value="F:ATP binding"/>
    <property type="evidence" value="ECO:0007669"/>
    <property type="project" value="UniProtKB-KW"/>
</dbReference>
<dbReference type="AlphaFoldDB" id="A0A5N6N9C3"/>
<keyword evidence="1" id="KW-0227">DNA damage</keyword>
<dbReference type="GO" id="GO:0000723">
    <property type="term" value="P:telomere maintenance"/>
    <property type="evidence" value="ECO:0007669"/>
    <property type="project" value="InterPro"/>
</dbReference>
<dbReference type="OrthoDB" id="1929541at2759"/>
<feature type="compositionally biased region" description="Pro residues" evidence="2">
    <location>
        <begin position="580"/>
        <end position="591"/>
    </location>
</feature>
<keyword evidence="1" id="KW-0547">Nucleotide-binding</keyword>
<protein>
    <recommendedName>
        <fullName evidence="1">ATP-dependent DNA helicase</fullName>
        <ecNumber evidence="1">5.6.2.3</ecNumber>
    </recommendedName>
</protein>
<dbReference type="EC" id="5.6.2.3" evidence="1"/>
<keyword evidence="1" id="KW-0347">Helicase</keyword>
<evidence type="ECO:0000313" key="5">
    <source>
        <dbReference type="EMBL" id="KAD4385908.1"/>
    </source>
</evidence>
<accession>A0A5N6N9C3</accession>
<dbReference type="Proteomes" id="UP000326396">
    <property type="component" value="Linkage Group LG3"/>
</dbReference>
<sequence>MIFCEPGDVRKLWNDHFDSLSEDHRLHCQSIERVRNMVLTDIEVQEEYEIVVDAEHLRGRDLLNPVQRNVFDEIMMHVDNDLSGVFFIDGPGGTGKTFFYKALLAEVRSRGLIALATASSGAAANNMPGGRTAHSRFKIPINLDNNSLCNIKKQSGAAALIRYSKIIIWDEASMAKRQAIEAVDRTFQDITGVSLPFGGKIMVMGGDFRQVLPVIKRGTRAQVVDASLRMSPLWLLTKKMRLTTNMRTINDPWFSDFLLRVGDGNEETVEGSFIRIPDDMTIPFTIPENSIKELINVIFPSVQTNFHSSDYIISRAILSTTNDSVNEINDQMIDLFQGEEKIYYSFDEVEDDRHNIYPIEFLNSLTVSGLPPHKLRLKLGCPIILLRNIDPSHGLCNGTQLICKWFQHNVIDAEIAIGQHTGKRVFLPRIPLCPSEDDMFPFKLKRKQFPIQLSFSMTINKAQGQTIPHVGVYLPNYVFSHGLLYVALSRGISRENTKVLVHPAKDFGREGKTSAVCGPRLQTSFVEEVDQTPARRAFEGVCFSQPLQTLPNPPSPTPLYSSPPSTIEPPPPTTVFISDSPPPPTVEPPPSTTVMFKPLSSIEGTRGSGGGDRD</sequence>
<keyword evidence="6" id="KW-1185">Reference proteome</keyword>
<dbReference type="GO" id="GO:0043139">
    <property type="term" value="F:5'-3' DNA helicase activity"/>
    <property type="evidence" value="ECO:0007669"/>
    <property type="project" value="UniProtKB-EC"/>
</dbReference>
<evidence type="ECO:0000256" key="2">
    <source>
        <dbReference type="SAM" id="MobiDB-lite"/>
    </source>
</evidence>
<comment type="caution">
    <text evidence="5">The sequence shown here is derived from an EMBL/GenBank/DDBJ whole genome shotgun (WGS) entry which is preliminary data.</text>
</comment>
<feature type="domain" description="DNA helicase Pif1-like 2B" evidence="4">
    <location>
        <begin position="360"/>
        <end position="402"/>
    </location>
</feature>
<evidence type="ECO:0000259" key="3">
    <source>
        <dbReference type="Pfam" id="PF05970"/>
    </source>
</evidence>
<comment type="similarity">
    <text evidence="1">Belongs to the helicase family.</text>
</comment>
<dbReference type="GO" id="GO:0006281">
    <property type="term" value="P:DNA repair"/>
    <property type="evidence" value="ECO:0007669"/>
    <property type="project" value="UniProtKB-KW"/>
</dbReference>
<comment type="cofactor">
    <cofactor evidence="1">
        <name>Mg(2+)</name>
        <dbReference type="ChEBI" id="CHEBI:18420"/>
    </cofactor>
</comment>